<evidence type="ECO:0008006" key="3">
    <source>
        <dbReference type="Google" id="ProtNLM"/>
    </source>
</evidence>
<organism evidence="1 2">
    <name type="scientific">Oryzicola mucosus</name>
    <dbReference type="NCBI Taxonomy" id="2767425"/>
    <lineage>
        <taxon>Bacteria</taxon>
        <taxon>Pseudomonadati</taxon>
        <taxon>Pseudomonadota</taxon>
        <taxon>Alphaproteobacteria</taxon>
        <taxon>Hyphomicrobiales</taxon>
        <taxon>Phyllobacteriaceae</taxon>
        <taxon>Oryzicola</taxon>
    </lineage>
</organism>
<reference evidence="1" key="1">
    <citation type="submission" date="2020-09" db="EMBL/GenBank/DDBJ databases">
        <title>Genome seq and assembly of Tianweitania sp.</title>
        <authorList>
            <person name="Chhetri G."/>
        </authorList>
    </citation>
    <scope>NUCLEOTIDE SEQUENCE</scope>
    <source>
        <strain evidence="1">Rool2</strain>
    </source>
</reference>
<gene>
    <name evidence="1" type="ORF">ICI42_22435</name>
</gene>
<evidence type="ECO:0000313" key="2">
    <source>
        <dbReference type="Proteomes" id="UP000643405"/>
    </source>
</evidence>
<accession>A0A8J6U3V6</accession>
<dbReference type="EMBL" id="JACVVX010000013">
    <property type="protein sequence ID" value="MBD0417403.1"/>
    <property type="molecule type" value="Genomic_DNA"/>
</dbReference>
<keyword evidence="2" id="KW-1185">Reference proteome</keyword>
<dbReference type="Proteomes" id="UP000643405">
    <property type="component" value="Unassembled WGS sequence"/>
</dbReference>
<proteinExistence type="predicted"/>
<dbReference type="AlphaFoldDB" id="A0A8J6U3V6"/>
<dbReference type="RefSeq" id="WP_188166867.1">
    <property type="nucleotide sequence ID" value="NZ_JACVVX010000013.1"/>
</dbReference>
<comment type="caution">
    <text evidence="1">The sequence shown here is derived from an EMBL/GenBank/DDBJ whole genome shotgun (WGS) entry which is preliminary data.</text>
</comment>
<evidence type="ECO:0000313" key="1">
    <source>
        <dbReference type="EMBL" id="MBD0417403.1"/>
    </source>
</evidence>
<name>A0A8J6U3V6_9HYPH</name>
<protein>
    <recommendedName>
        <fullName evidence="3">ATPase AAA-type core domain-containing protein</fullName>
    </recommendedName>
</protein>
<sequence length="81" mass="8616">MLIIDQPEETRSQVDFDELVSLFVAAKAKRQVSIVTHNANLLINTDADQIIVACAGPLGQCPLAFNGKNAAVPPGPGKMWG</sequence>